<accession>A0A656QC87</accession>
<reference evidence="1 2" key="1">
    <citation type="submission" date="2014-03" db="EMBL/GenBank/DDBJ databases">
        <title>Draft Genome Sequences of Four Burkholderia Strains.</title>
        <authorList>
            <person name="Liu X.Y."/>
            <person name="Li C.X."/>
            <person name="Xu J.H."/>
        </authorList>
    </citation>
    <scope>NUCLEOTIDE SEQUENCE [LARGE SCALE GENOMIC DNA]</scope>
    <source>
        <strain evidence="1 2">OP-1</strain>
    </source>
</reference>
<protein>
    <submittedName>
        <fullName evidence="1">Uncharacterized protein</fullName>
    </submittedName>
</protein>
<dbReference type="Proteomes" id="UP000027451">
    <property type="component" value="Unassembled WGS sequence"/>
</dbReference>
<dbReference type="AlphaFoldDB" id="A0A656QC87"/>
<proteinExistence type="predicted"/>
<gene>
    <name evidence="1" type="ORF">BG60_18390</name>
</gene>
<organism evidence="1 2">
    <name type="scientific">Caballeronia zhejiangensis</name>
    <dbReference type="NCBI Taxonomy" id="871203"/>
    <lineage>
        <taxon>Bacteria</taxon>
        <taxon>Pseudomonadati</taxon>
        <taxon>Pseudomonadota</taxon>
        <taxon>Betaproteobacteria</taxon>
        <taxon>Burkholderiales</taxon>
        <taxon>Burkholderiaceae</taxon>
        <taxon>Caballeronia</taxon>
    </lineage>
</organism>
<sequence>MAVFIFLIDAITIRPVLVDSTPRISPIIENLAPEEMTPRPPHMFILPSIHQPIMVSEDRIDIIHFERHVIQSIFVTLETHEHVMIDIFRALIEATERRNNI</sequence>
<dbReference type="EMBL" id="JFHD01000027">
    <property type="protein sequence ID" value="KDR27196.1"/>
    <property type="molecule type" value="Genomic_DNA"/>
</dbReference>
<comment type="caution">
    <text evidence="1">The sequence shown here is derived from an EMBL/GenBank/DDBJ whole genome shotgun (WGS) entry which is preliminary data.</text>
</comment>
<evidence type="ECO:0000313" key="2">
    <source>
        <dbReference type="Proteomes" id="UP000027451"/>
    </source>
</evidence>
<name>A0A656QC87_9BURK</name>
<keyword evidence="2" id="KW-1185">Reference proteome</keyword>
<evidence type="ECO:0000313" key="1">
    <source>
        <dbReference type="EMBL" id="KDR27196.1"/>
    </source>
</evidence>